<comment type="similarity">
    <text evidence="4">Belongs to the ubiquitin-conjugating enzyme family.</text>
</comment>
<feature type="signal peptide" evidence="5">
    <location>
        <begin position="1"/>
        <end position="33"/>
    </location>
</feature>
<keyword evidence="4" id="KW-0547">Nucleotide-binding</keyword>
<proteinExistence type="inferred from homology"/>
<dbReference type="InterPro" id="IPR050113">
    <property type="entry name" value="Ub_conjugating_enzyme"/>
</dbReference>
<dbReference type="SUPFAM" id="SSF54495">
    <property type="entry name" value="UBC-like"/>
    <property type="match status" value="1"/>
</dbReference>
<dbReference type="Pfam" id="PF00179">
    <property type="entry name" value="UQ_con"/>
    <property type="match status" value="1"/>
</dbReference>
<feature type="non-terminal residue" evidence="7">
    <location>
        <position position="259"/>
    </location>
</feature>
<evidence type="ECO:0000256" key="1">
    <source>
        <dbReference type="ARBA" id="ARBA00022679"/>
    </source>
</evidence>
<evidence type="ECO:0000256" key="2">
    <source>
        <dbReference type="ARBA" id="ARBA00022786"/>
    </source>
</evidence>
<feature type="chain" id="PRO_5012436280" evidence="5">
    <location>
        <begin position="34"/>
        <end position="259"/>
    </location>
</feature>
<organism evidence="7 8">
    <name type="scientific">Opisthorchis viverrini</name>
    <name type="common">Southeast Asian liver fluke</name>
    <dbReference type="NCBI Taxonomy" id="6198"/>
    <lineage>
        <taxon>Eukaryota</taxon>
        <taxon>Metazoa</taxon>
        <taxon>Spiralia</taxon>
        <taxon>Lophotrochozoa</taxon>
        <taxon>Platyhelminthes</taxon>
        <taxon>Trematoda</taxon>
        <taxon>Digenea</taxon>
        <taxon>Opisthorchiida</taxon>
        <taxon>Opisthorchiata</taxon>
        <taxon>Opisthorchiidae</taxon>
        <taxon>Opisthorchis</taxon>
    </lineage>
</organism>
<accession>A0A1S8X701</accession>
<dbReference type="Proteomes" id="UP000243686">
    <property type="component" value="Unassembled WGS sequence"/>
</dbReference>
<dbReference type="InterPro" id="IPR000608">
    <property type="entry name" value="UBC"/>
</dbReference>
<dbReference type="SMART" id="SM00212">
    <property type="entry name" value="UBCc"/>
    <property type="match status" value="1"/>
</dbReference>
<dbReference type="GO" id="GO:0016740">
    <property type="term" value="F:transferase activity"/>
    <property type="evidence" value="ECO:0007669"/>
    <property type="project" value="UniProtKB-KW"/>
</dbReference>
<evidence type="ECO:0000259" key="6">
    <source>
        <dbReference type="PROSITE" id="PS50127"/>
    </source>
</evidence>
<dbReference type="GO" id="GO:0005524">
    <property type="term" value="F:ATP binding"/>
    <property type="evidence" value="ECO:0007669"/>
    <property type="project" value="UniProtKB-UniRule"/>
</dbReference>
<evidence type="ECO:0000313" key="7">
    <source>
        <dbReference type="EMBL" id="OON22471.1"/>
    </source>
</evidence>
<dbReference type="PROSITE" id="PS50127">
    <property type="entry name" value="UBC_2"/>
    <property type="match status" value="1"/>
</dbReference>
<keyword evidence="8" id="KW-1185">Reference proteome</keyword>
<dbReference type="AlphaFoldDB" id="A0A1S8X701"/>
<dbReference type="PROSITE" id="PS00183">
    <property type="entry name" value="UBC_1"/>
    <property type="match status" value="1"/>
</dbReference>
<feature type="domain" description="UBC core" evidence="6">
    <location>
        <begin position="112"/>
        <end position="257"/>
    </location>
</feature>
<dbReference type="Gene3D" id="3.10.110.10">
    <property type="entry name" value="Ubiquitin Conjugating Enzyme"/>
    <property type="match status" value="1"/>
</dbReference>
<sequence length="259" mass="29261">MLTKAKRRVGQTWQRMHCMRVLLLLFTAPLIHHTARVGGAGDLKTESKTKKIIEQSSCYSTVDRINIELQQLTGVDWEDNFGNHVFQPKTQNTVDEVLDSDTPFWSGCPIMGERARLQKELMELLVSSPKGITAFPDGENLTRWLASIQGPDETVYEGQRYKLSLEFGPNYPYSPPTVRFVSRCYHPNVDHQGAICLDILKEKWSPLLTVENLLLSIRSLLAEPNNDSPLNGQAAQLWNNPSAFRIEMLKFQSAATNSS</sequence>
<evidence type="ECO:0000256" key="3">
    <source>
        <dbReference type="PROSITE-ProRule" id="PRU10133"/>
    </source>
</evidence>
<evidence type="ECO:0000256" key="5">
    <source>
        <dbReference type="SAM" id="SignalP"/>
    </source>
</evidence>
<evidence type="ECO:0000313" key="8">
    <source>
        <dbReference type="Proteomes" id="UP000243686"/>
    </source>
</evidence>
<protein>
    <submittedName>
        <fullName evidence="7">Ubiquitin--protein ligase</fullName>
    </submittedName>
</protein>
<dbReference type="InterPro" id="IPR016135">
    <property type="entry name" value="UBQ-conjugating_enzyme/RWD"/>
</dbReference>
<dbReference type="GO" id="GO:0016874">
    <property type="term" value="F:ligase activity"/>
    <property type="evidence" value="ECO:0007669"/>
    <property type="project" value="UniProtKB-KW"/>
</dbReference>
<keyword evidence="4" id="KW-0067">ATP-binding</keyword>
<name>A0A1S8X701_OPIVI</name>
<keyword evidence="2 4" id="KW-0833">Ubl conjugation pathway</keyword>
<dbReference type="PANTHER" id="PTHR24067">
    <property type="entry name" value="UBIQUITIN-CONJUGATING ENZYME E2"/>
    <property type="match status" value="1"/>
</dbReference>
<feature type="active site" description="Glycyl thioester intermediate" evidence="3">
    <location>
        <position position="196"/>
    </location>
</feature>
<dbReference type="EMBL" id="KV891762">
    <property type="protein sequence ID" value="OON22471.1"/>
    <property type="molecule type" value="Genomic_DNA"/>
</dbReference>
<reference evidence="7 8" key="1">
    <citation type="submission" date="2015-03" db="EMBL/GenBank/DDBJ databases">
        <title>Draft genome of the nematode, Opisthorchis viverrini.</title>
        <authorList>
            <person name="Mitreva M."/>
        </authorList>
    </citation>
    <scope>NUCLEOTIDE SEQUENCE [LARGE SCALE GENOMIC DNA]</scope>
    <source>
        <strain evidence="7">Khon Kaen</strain>
    </source>
</reference>
<evidence type="ECO:0000256" key="4">
    <source>
        <dbReference type="RuleBase" id="RU362109"/>
    </source>
</evidence>
<gene>
    <name evidence="7" type="ORF">X801_01627</name>
</gene>
<keyword evidence="5" id="KW-0732">Signal</keyword>
<dbReference type="CDD" id="cd23791">
    <property type="entry name" value="UBCc_UBE2C"/>
    <property type="match status" value="1"/>
</dbReference>
<keyword evidence="7" id="KW-0436">Ligase</keyword>
<keyword evidence="1" id="KW-0808">Transferase</keyword>
<dbReference type="InterPro" id="IPR023313">
    <property type="entry name" value="UBQ-conjugating_AS"/>
</dbReference>